<dbReference type="Pfam" id="PF00480">
    <property type="entry name" value="ROK"/>
    <property type="match status" value="1"/>
</dbReference>
<dbReference type="InParanoid" id="E3J291"/>
<dbReference type="InterPro" id="IPR043129">
    <property type="entry name" value="ATPase_NBD"/>
</dbReference>
<dbReference type="PANTHER" id="PTHR18964">
    <property type="entry name" value="ROK (REPRESSOR, ORF, KINASE) FAMILY"/>
    <property type="match status" value="1"/>
</dbReference>
<dbReference type="HOGENOM" id="CLU_036604_0_1_11"/>
<name>E3J291_PSEI1</name>
<protein>
    <submittedName>
        <fullName evidence="3">ROK family protein</fullName>
    </submittedName>
</protein>
<dbReference type="PANTHER" id="PTHR18964:SF149">
    <property type="entry name" value="BIFUNCTIONAL UDP-N-ACETYLGLUCOSAMINE 2-EPIMERASE_N-ACETYLMANNOSAMINE KINASE"/>
    <property type="match status" value="1"/>
</dbReference>
<evidence type="ECO:0000313" key="4">
    <source>
        <dbReference type="Proteomes" id="UP000002484"/>
    </source>
</evidence>
<organism evidence="3 4">
    <name type="scientific">Pseudofrankia inefficax (strain DSM 45817 / CECT 9037 / DDB 130130 / EuI1c)</name>
    <name type="common">Frankia inefficax</name>
    <dbReference type="NCBI Taxonomy" id="298654"/>
    <lineage>
        <taxon>Bacteria</taxon>
        <taxon>Bacillati</taxon>
        <taxon>Actinomycetota</taxon>
        <taxon>Actinomycetes</taxon>
        <taxon>Frankiales</taxon>
        <taxon>Frankiaceae</taxon>
        <taxon>Pseudofrankia</taxon>
    </lineage>
</organism>
<dbReference type="PROSITE" id="PS01125">
    <property type="entry name" value="ROK"/>
    <property type="match status" value="1"/>
</dbReference>
<feature type="region of interest" description="Disordered" evidence="2">
    <location>
        <begin position="1"/>
        <end position="47"/>
    </location>
</feature>
<evidence type="ECO:0000256" key="2">
    <source>
        <dbReference type="SAM" id="MobiDB-lite"/>
    </source>
</evidence>
<comment type="similarity">
    <text evidence="1">Belongs to the ROK (NagC/XylR) family.</text>
</comment>
<feature type="compositionally biased region" description="Low complexity" evidence="2">
    <location>
        <begin position="1"/>
        <end position="27"/>
    </location>
</feature>
<dbReference type="Gene3D" id="3.30.420.40">
    <property type="match status" value="2"/>
</dbReference>
<evidence type="ECO:0000313" key="3">
    <source>
        <dbReference type="EMBL" id="ADP78129.1"/>
    </source>
</evidence>
<dbReference type="STRING" id="298654.FraEuI1c_0041"/>
<dbReference type="EMBL" id="CP002299">
    <property type="protein sequence ID" value="ADP78129.1"/>
    <property type="molecule type" value="Genomic_DNA"/>
</dbReference>
<dbReference type="eggNOG" id="COG1940">
    <property type="taxonomic scope" value="Bacteria"/>
</dbReference>
<sequence>MTQGGPQARTRPQQAQARTRPQEAQARMWPQEPHARTGPQEVEPRSGTVLGLDLGGTSIKWVTLTDGQVTRKGRVPTPHSGVDDVLRALADVAAQVPEARAIGVAAAGALDPVAGRLLVVPNIAGEWSTRAVGPELADATGRPVNLANDARAFAYGQLRHGAAAGALDAIFVTLGTGIGGAIASDGQLRMGLARRGGEIGHMPIEPVDGRKCGCGSVGCLETIAGGRALAEMGADLVRTGAAPALAAAVGGQPEAVEPADVVRLAAVDPACARLVARAGHALGIALAGLTNALAPEVIVVGGGVAAGLPAFRPHLDEVMSRYTVLVETPRIVTAVDGFAGAVGAAAWAAEPPSGYPAPIQPSGH</sequence>
<dbReference type="InterPro" id="IPR000600">
    <property type="entry name" value="ROK"/>
</dbReference>
<dbReference type="KEGG" id="fri:FraEuI1c_0041"/>
<keyword evidence="4" id="KW-1185">Reference proteome</keyword>
<dbReference type="RefSeq" id="WP_013421252.1">
    <property type="nucleotide sequence ID" value="NC_014666.1"/>
</dbReference>
<dbReference type="InterPro" id="IPR049874">
    <property type="entry name" value="ROK_cs"/>
</dbReference>
<dbReference type="AlphaFoldDB" id="E3J291"/>
<dbReference type="Proteomes" id="UP000002484">
    <property type="component" value="Chromosome"/>
</dbReference>
<reference evidence="3 4" key="1">
    <citation type="submission" date="2010-10" db="EMBL/GenBank/DDBJ databases">
        <title>Complete sequence of Frankia sp. EuI1c.</title>
        <authorList>
            <consortium name="US DOE Joint Genome Institute"/>
            <person name="Lucas S."/>
            <person name="Copeland A."/>
            <person name="Lapidus A."/>
            <person name="Cheng J.-F."/>
            <person name="Bruce D."/>
            <person name="Goodwin L."/>
            <person name="Pitluck S."/>
            <person name="Chertkov O."/>
            <person name="Detter J.C."/>
            <person name="Han C."/>
            <person name="Tapia R."/>
            <person name="Land M."/>
            <person name="Hauser L."/>
            <person name="Jeffries C."/>
            <person name="Kyrpides N."/>
            <person name="Ivanova N."/>
            <person name="Mikhailova N."/>
            <person name="Beauchemin N."/>
            <person name="Sen A."/>
            <person name="Sur S.A."/>
            <person name="Gtari M."/>
            <person name="Wall L."/>
            <person name="Tisa L."/>
            <person name="Woyke T."/>
        </authorList>
    </citation>
    <scope>NUCLEOTIDE SEQUENCE [LARGE SCALE GENOMIC DNA]</scope>
    <source>
        <strain evidence="4">DSM 45817 / CECT 9037 / EuI1c</strain>
    </source>
</reference>
<accession>E3J291</accession>
<evidence type="ECO:0000256" key="1">
    <source>
        <dbReference type="ARBA" id="ARBA00006479"/>
    </source>
</evidence>
<gene>
    <name evidence="3" type="ordered locus">FraEuI1c_0041</name>
</gene>
<proteinExistence type="inferred from homology"/>
<dbReference type="SUPFAM" id="SSF53067">
    <property type="entry name" value="Actin-like ATPase domain"/>
    <property type="match status" value="1"/>
</dbReference>